<dbReference type="OrthoDB" id="124457at2157"/>
<protein>
    <submittedName>
        <fullName evidence="1">Uncharacterized protein</fullName>
    </submittedName>
</protein>
<evidence type="ECO:0000313" key="1">
    <source>
        <dbReference type="EMBL" id="SFM20722.1"/>
    </source>
</evidence>
<reference evidence="2" key="1">
    <citation type="submission" date="2016-10" db="EMBL/GenBank/DDBJ databases">
        <authorList>
            <person name="Varghese N."/>
            <person name="Submissions S."/>
        </authorList>
    </citation>
    <scope>NUCLEOTIDE SEQUENCE [LARGE SCALE GENOMIC DNA]</scope>
    <source>
        <strain evidence="2">Mob M</strain>
    </source>
</reference>
<gene>
    <name evidence="1" type="ORF">SAMN04488696_0351</name>
</gene>
<dbReference type="EMBL" id="FOUJ01000001">
    <property type="protein sequence ID" value="SFM20722.1"/>
    <property type="molecule type" value="Genomic_DNA"/>
</dbReference>
<sequence length="134" mass="15544">MDIPRIIEQYIDLSISIEQLSKVIDMHAFAPPNYSNSVIVCKEHVISVLEKYKRNDVSELDIARWAKFVMVSEWCDYCEENYESITSVVAELEAPLLWDNYVDEDYGELAEFMGKLSPEKADIYINALQQNLEI</sequence>
<dbReference type="AlphaFoldDB" id="A0A1I4NYW6"/>
<organism evidence="1 2">
    <name type="scientific">Methanolobus profundi</name>
    <dbReference type="NCBI Taxonomy" id="487685"/>
    <lineage>
        <taxon>Archaea</taxon>
        <taxon>Methanobacteriati</taxon>
        <taxon>Methanobacteriota</taxon>
        <taxon>Stenosarchaea group</taxon>
        <taxon>Methanomicrobia</taxon>
        <taxon>Methanosarcinales</taxon>
        <taxon>Methanosarcinaceae</taxon>
        <taxon>Methanolobus</taxon>
    </lineage>
</organism>
<dbReference type="RefSeq" id="WP_091932346.1">
    <property type="nucleotide sequence ID" value="NZ_FOUJ01000001.1"/>
</dbReference>
<accession>A0A1I4NYW6</accession>
<evidence type="ECO:0000313" key="2">
    <source>
        <dbReference type="Proteomes" id="UP000198535"/>
    </source>
</evidence>
<keyword evidence="2" id="KW-1185">Reference proteome</keyword>
<dbReference type="Proteomes" id="UP000198535">
    <property type="component" value="Unassembled WGS sequence"/>
</dbReference>
<name>A0A1I4NYW6_9EURY</name>
<proteinExistence type="predicted"/>